<dbReference type="EMBL" id="JBHSMG010000001">
    <property type="protein sequence ID" value="MFC5501950.1"/>
    <property type="molecule type" value="Genomic_DNA"/>
</dbReference>
<dbReference type="RefSeq" id="WP_386739610.1">
    <property type="nucleotide sequence ID" value="NZ_JBHSMG010000001.1"/>
</dbReference>
<feature type="transmembrane region" description="Helical" evidence="1">
    <location>
        <begin position="124"/>
        <end position="141"/>
    </location>
</feature>
<gene>
    <name evidence="2" type="ORF">ACFPJ4_06810</name>
</gene>
<sequence length="207" mass="21397">MHARAQRLARGWIVGLVATSVAAVSHSLAGGYRPGALSFGVALVFAGLVGTAAIGTRPSLPRMIVAVGLSQLAFHLLFSLLGSGSANGVTTPSSGMEGMTGMDAHPSAAASPLLSTIPSHLLDPWMWAAHALAGLLTVLFLRHAELAVWAMLGRLARVIAAPSRWVLVPVAVPLDTCPTAPSDPPRTLVSRLLVASARRRGPPLLAF</sequence>
<feature type="transmembrane region" description="Helical" evidence="1">
    <location>
        <begin position="63"/>
        <end position="82"/>
    </location>
</feature>
<evidence type="ECO:0000313" key="3">
    <source>
        <dbReference type="Proteomes" id="UP001596039"/>
    </source>
</evidence>
<protein>
    <recommendedName>
        <fullName evidence="4">MFS transporter</fullName>
    </recommendedName>
</protein>
<comment type="caution">
    <text evidence="2">The sequence shown here is derived from an EMBL/GenBank/DDBJ whole genome shotgun (WGS) entry which is preliminary data.</text>
</comment>
<proteinExistence type="predicted"/>
<evidence type="ECO:0000313" key="2">
    <source>
        <dbReference type="EMBL" id="MFC5501950.1"/>
    </source>
</evidence>
<dbReference type="Proteomes" id="UP001596039">
    <property type="component" value="Unassembled WGS sequence"/>
</dbReference>
<keyword evidence="1" id="KW-1133">Transmembrane helix</keyword>
<feature type="transmembrane region" description="Helical" evidence="1">
    <location>
        <begin position="12"/>
        <end position="29"/>
    </location>
</feature>
<accession>A0ABW0NN36</accession>
<name>A0ABW0NN36_9MICO</name>
<feature type="transmembrane region" description="Helical" evidence="1">
    <location>
        <begin position="35"/>
        <end position="56"/>
    </location>
</feature>
<keyword evidence="3" id="KW-1185">Reference proteome</keyword>
<evidence type="ECO:0008006" key="4">
    <source>
        <dbReference type="Google" id="ProtNLM"/>
    </source>
</evidence>
<organism evidence="2 3">
    <name type="scientific">Lysinimonas soli</name>
    <dbReference type="NCBI Taxonomy" id="1074233"/>
    <lineage>
        <taxon>Bacteria</taxon>
        <taxon>Bacillati</taxon>
        <taxon>Actinomycetota</taxon>
        <taxon>Actinomycetes</taxon>
        <taxon>Micrococcales</taxon>
        <taxon>Microbacteriaceae</taxon>
        <taxon>Lysinimonas</taxon>
    </lineage>
</organism>
<keyword evidence="1" id="KW-0472">Membrane</keyword>
<reference evidence="3" key="1">
    <citation type="journal article" date="2019" name="Int. J. Syst. Evol. Microbiol.">
        <title>The Global Catalogue of Microorganisms (GCM) 10K type strain sequencing project: providing services to taxonomists for standard genome sequencing and annotation.</title>
        <authorList>
            <consortium name="The Broad Institute Genomics Platform"/>
            <consortium name="The Broad Institute Genome Sequencing Center for Infectious Disease"/>
            <person name="Wu L."/>
            <person name="Ma J."/>
        </authorList>
    </citation>
    <scope>NUCLEOTIDE SEQUENCE [LARGE SCALE GENOMIC DNA]</scope>
    <source>
        <strain evidence="3">CGMCC 4.6997</strain>
    </source>
</reference>
<evidence type="ECO:0000256" key="1">
    <source>
        <dbReference type="SAM" id="Phobius"/>
    </source>
</evidence>
<keyword evidence="1" id="KW-0812">Transmembrane</keyword>